<reference evidence="3 4" key="1">
    <citation type="submission" date="2020-03" db="EMBL/GenBank/DDBJ databases">
        <title>Metabolic flexibility allows generalist bacteria to become dominant in a frequently disturbed ecosystem.</title>
        <authorList>
            <person name="Chen Y.-J."/>
            <person name="Leung P.M."/>
            <person name="Bay S.K."/>
            <person name="Hugenholtz P."/>
            <person name="Kessler A.J."/>
            <person name="Shelley G."/>
            <person name="Waite D.W."/>
            <person name="Cook P.L."/>
            <person name="Greening C."/>
        </authorList>
    </citation>
    <scope>NUCLEOTIDE SEQUENCE [LARGE SCALE GENOMIC DNA]</scope>
    <source>
        <strain evidence="3">SS_bin_28</strain>
    </source>
</reference>
<dbReference type="AlphaFoldDB" id="A0A7Y2EBT9"/>
<evidence type="ECO:0000256" key="1">
    <source>
        <dbReference type="SAM" id="MobiDB-lite"/>
    </source>
</evidence>
<dbReference type="InterPro" id="IPR018683">
    <property type="entry name" value="DUF2169"/>
</dbReference>
<feature type="region of interest" description="Disordered" evidence="1">
    <location>
        <begin position="353"/>
        <end position="397"/>
    </location>
</feature>
<accession>A0A7Y2EBT9</accession>
<dbReference type="Pfam" id="PF09937">
    <property type="entry name" value="DUF2169"/>
    <property type="match status" value="1"/>
</dbReference>
<protein>
    <submittedName>
        <fullName evidence="3">DUF2169 domain-containing protein</fullName>
    </submittedName>
</protein>
<feature type="domain" description="DUF2169" evidence="2">
    <location>
        <begin position="22"/>
        <end position="317"/>
    </location>
</feature>
<proteinExistence type="predicted"/>
<organism evidence="3 4">
    <name type="scientific">Eiseniibacteriota bacterium</name>
    <dbReference type="NCBI Taxonomy" id="2212470"/>
    <lineage>
        <taxon>Bacteria</taxon>
        <taxon>Candidatus Eiseniibacteriota</taxon>
    </lineage>
</organism>
<sequence length="397" mass="43751">MDPNFFDRTEIATALVPFETRGRSDWVVIAKAGFDISEESGPVRLPEPIPLAEADIPFDEEDPESIQYESDYIPFKPATDLLCVGQAHAPGQLPLTEMEVSFSVGGWGKRLRVVGDRHWETPLGRLAARMSKPKPFLSMPITYRHAYGGMDASDKEGIARFGPNPIGRGYTSGGKGLGNLPLPNIELPDSPIKGWKDRRAPAGFGPVGRTWDPRSRSGGTLDEKWQDELAPELPADFSETYYNGAPSNQQLKDYLKGDERIRVENMHPYVPVLETRLPSQRVRVLVGDGSGTLSEQPVNLDTLWINMEELVMTVVWRCRMTLDRITEKTSILLVSEDLAATPTPAESYALLMASASDEQGGGDKEWEEAESEMKEDVDASGMKENVEAETSPPGATS</sequence>
<name>A0A7Y2EBT9_UNCEI</name>
<dbReference type="EMBL" id="JABDJR010000625">
    <property type="protein sequence ID" value="NNF08170.1"/>
    <property type="molecule type" value="Genomic_DNA"/>
</dbReference>
<evidence type="ECO:0000313" key="3">
    <source>
        <dbReference type="EMBL" id="NNF08170.1"/>
    </source>
</evidence>
<evidence type="ECO:0000259" key="2">
    <source>
        <dbReference type="Pfam" id="PF09937"/>
    </source>
</evidence>
<gene>
    <name evidence="3" type="ORF">HKN21_15505</name>
</gene>
<comment type="caution">
    <text evidence="3">The sequence shown here is derived from an EMBL/GenBank/DDBJ whole genome shotgun (WGS) entry which is preliminary data.</text>
</comment>
<evidence type="ECO:0000313" key="4">
    <source>
        <dbReference type="Proteomes" id="UP000547674"/>
    </source>
</evidence>
<dbReference type="Proteomes" id="UP000547674">
    <property type="component" value="Unassembled WGS sequence"/>
</dbReference>